<sequence>MLAAIQALDLTDARPDPVGGIRTGTWEGALVVGPWGDRRTGAPSAFLTASSGSAQPMRGSMGPMRGPAPADRVDTGPDETGCPSQRSSTGTKSRWTTPV</sequence>
<proteinExistence type="predicted"/>
<reference evidence="3" key="1">
    <citation type="journal article" date="2019" name="Int. J. Syst. Evol. Microbiol.">
        <title>The Global Catalogue of Microorganisms (GCM) 10K type strain sequencing project: providing services to taxonomists for standard genome sequencing and annotation.</title>
        <authorList>
            <consortium name="The Broad Institute Genomics Platform"/>
            <consortium name="The Broad Institute Genome Sequencing Center for Infectious Disease"/>
            <person name="Wu L."/>
            <person name="Ma J."/>
        </authorList>
    </citation>
    <scope>NUCLEOTIDE SEQUENCE [LARGE SCALE GENOMIC DNA]</scope>
    <source>
        <strain evidence="3">JCM 10673</strain>
    </source>
</reference>
<accession>A0ABP3ZGB3</accession>
<feature type="compositionally biased region" description="Polar residues" evidence="1">
    <location>
        <begin position="82"/>
        <end position="99"/>
    </location>
</feature>
<dbReference type="EMBL" id="BAAAHG010000037">
    <property type="protein sequence ID" value="GAA0921549.1"/>
    <property type="molecule type" value="Genomic_DNA"/>
</dbReference>
<feature type="region of interest" description="Disordered" evidence="1">
    <location>
        <begin position="42"/>
        <end position="99"/>
    </location>
</feature>
<gene>
    <name evidence="2" type="ORF">GCM10009549_40780</name>
</gene>
<evidence type="ECO:0000313" key="3">
    <source>
        <dbReference type="Proteomes" id="UP001501005"/>
    </source>
</evidence>
<evidence type="ECO:0000256" key="1">
    <source>
        <dbReference type="SAM" id="MobiDB-lite"/>
    </source>
</evidence>
<organism evidence="2 3">
    <name type="scientific">Streptomyces thermoalcalitolerans</name>
    <dbReference type="NCBI Taxonomy" id="65605"/>
    <lineage>
        <taxon>Bacteria</taxon>
        <taxon>Bacillati</taxon>
        <taxon>Actinomycetota</taxon>
        <taxon>Actinomycetes</taxon>
        <taxon>Kitasatosporales</taxon>
        <taxon>Streptomycetaceae</taxon>
        <taxon>Streptomyces</taxon>
    </lineage>
</organism>
<dbReference type="Proteomes" id="UP001501005">
    <property type="component" value="Unassembled WGS sequence"/>
</dbReference>
<name>A0ABP3ZGB3_9ACTN</name>
<keyword evidence="3" id="KW-1185">Reference proteome</keyword>
<comment type="caution">
    <text evidence="2">The sequence shown here is derived from an EMBL/GenBank/DDBJ whole genome shotgun (WGS) entry which is preliminary data.</text>
</comment>
<feature type="region of interest" description="Disordered" evidence="1">
    <location>
        <begin position="1"/>
        <end position="20"/>
    </location>
</feature>
<evidence type="ECO:0000313" key="2">
    <source>
        <dbReference type="EMBL" id="GAA0921549.1"/>
    </source>
</evidence>
<protein>
    <submittedName>
        <fullName evidence="2">Uncharacterized protein</fullName>
    </submittedName>
</protein>